<dbReference type="GO" id="GO:0051301">
    <property type="term" value="P:cell division"/>
    <property type="evidence" value="ECO:0007669"/>
    <property type="project" value="UniProtKB-KW"/>
</dbReference>
<dbReference type="GO" id="GO:0071555">
    <property type="term" value="P:cell wall organization"/>
    <property type="evidence" value="ECO:0007669"/>
    <property type="project" value="UniProtKB-KW"/>
</dbReference>
<dbReference type="SUPFAM" id="SSF53756">
    <property type="entry name" value="UDP-Glycosyltransferase/glycogen phosphorylase"/>
    <property type="match status" value="1"/>
</dbReference>
<dbReference type="HAMAP" id="MF_00033">
    <property type="entry name" value="MurG"/>
    <property type="match status" value="1"/>
</dbReference>
<keyword evidence="6 10" id="KW-0573">Peptidoglycan synthesis</keyword>
<comment type="catalytic activity">
    <reaction evidence="10">
        <text>di-trans,octa-cis-undecaprenyl diphospho-N-acetyl-alpha-D-muramoyl-L-alanyl-D-glutamyl-meso-2,6-diaminopimeloyl-D-alanyl-D-alanine + UDP-N-acetyl-alpha-D-glucosamine = di-trans,octa-cis-undecaprenyl diphospho-[N-acetyl-alpha-D-glucosaminyl-(1-&gt;4)]-N-acetyl-alpha-D-muramoyl-L-alanyl-D-glutamyl-meso-2,6-diaminopimeloyl-D-alanyl-D-alanine + UDP + H(+)</text>
        <dbReference type="Rhea" id="RHEA:31227"/>
        <dbReference type="ChEBI" id="CHEBI:15378"/>
        <dbReference type="ChEBI" id="CHEBI:57705"/>
        <dbReference type="ChEBI" id="CHEBI:58223"/>
        <dbReference type="ChEBI" id="CHEBI:61387"/>
        <dbReference type="ChEBI" id="CHEBI:61388"/>
        <dbReference type="EC" id="2.4.1.227"/>
    </reaction>
</comment>
<dbReference type="Proteomes" id="UP000428260">
    <property type="component" value="Chromosome"/>
</dbReference>
<feature type="binding site" evidence="10">
    <location>
        <position position="254"/>
    </location>
    <ligand>
        <name>UDP-N-acetyl-alpha-D-glucosamine</name>
        <dbReference type="ChEBI" id="CHEBI:57705"/>
    </ligand>
</feature>
<dbReference type="NCBIfam" id="TIGR01133">
    <property type="entry name" value="murG"/>
    <property type="match status" value="1"/>
</dbReference>
<organism evidence="13 14">
    <name type="scientific">Maribellus comscasis</name>
    <dbReference type="NCBI Taxonomy" id="2681766"/>
    <lineage>
        <taxon>Bacteria</taxon>
        <taxon>Pseudomonadati</taxon>
        <taxon>Bacteroidota</taxon>
        <taxon>Bacteroidia</taxon>
        <taxon>Marinilabiliales</taxon>
        <taxon>Prolixibacteraceae</taxon>
        <taxon>Maribellus</taxon>
    </lineage>
</organism>
<dbReference type="Gene3D" id="3.40.50.2000">
    <property type="entry name" value="Glycogen Phosphorylase B"/>
    <property type="match status" value="2"/>
</dbReference>
<feature type="domain" description="Glycosyltransferase family 28 N-terminal" evidence="11">
    <location>
        <begin position="6"/>
        <end position="144"/>
    </location>
</feature>
<keyword evidence="9 10" id="KW-0961">Cell wall biogenesis/degradation</keyword>
<dbReference type="EC" id="2.4.1.227" evidence="10"/>
<feature type="binding site" evidence="10">
    <location>
        <position position="127"/>
    </location>
    <ligand>
        <name>UDP-N-acetyl-alpha-D-glucosamine</name>
        <dbReference type="ChEBI" id="CHEBI:57705"/>
    </ligand>
</feature>
<comment type="pathway">
    <text evidence="10">Cell wall biogenesis; peptidoglycan biosynthesis.</text>
</comment>
<dbReference type="InterPro" id="IPR006009">
    <property type="entry name" value="GlcNAc_MurG"/>
</dbReference>
<proteinExistence type="inferred from homology"/>
<feature type="binding site" evidence="10">
    <location>
        <begin position="13"/>
        <end position="15"/>
    </location>
    <ligand>
        <name>UDP-N-acetyl-alpha-D-glucosamine</name>
        <dbReference type="ChEBI" id="CHEBI:57705"/>
    </ligand>
</feature>
<evidence type="ECO:0000256" key="5">
    <source>
        <dbReference type="ARBA" id="ARBA00022960"/>
    </source>
</evidence>
<keyword evidence="1 10" id="KW-1003">Cell membrane</keyword>
<keyword evidence="4 10" id="KW-0808">Transferase</keyword>
<dbReference type="PANTHER" id="PTHR21015:SF22">
    <property type="entry name" value="GLYCOSYLTRANSFERASE"/>
    <property type="match status" value="1"/>
</dbReference>
<evidence type="ECO:0000256" key="4">
    <source>
        <dbReference type="ARBA" id="ARBA00022679"/>
    </source>
</evidence>
<evidence type="ECO:0000313" key="14">
    <source>
        <dbReference type="Proteomes" id="UP000428260"/>
    </source>
</evidence>
<dbReference type="GO" id="GO:0005975">
    <property type="term" value="P:carbohydrate metabolic process"/>
    <property type="evidence" value="ECO:0007669"/>
    <property type="project" value="InterPro"/>
</dbReference>
<keyword evidence="14" id="KW-1185">Reference proteome</keyword>
<dbReference type="GO" id="GO:0009252">
    <property type="term" value="P:peptidoglycan biosynthetic process"/>
    <property type="evidence" value="ECO:0007669"/>
    <property type="project" value="UniProtKB-UniRule"/>
</dbReference>
<dbReference type="CDD" id="cd03785">
    <property type="entry name" value="GT28_MurG"/>
    <property type="match status" value="1"/>
</dbReference>
<evidence type="ECO:0000256" key="1">
    <source>
        <dbReference type="ARBA" id="ARBA00022475"/>
    </source>
</evidence>
<comment type="function">
    <text evidence="10">Cell wall formation. Catalyzes the transfer of a GlcNAc subunit on undecaprenyl-pyrophosphoryl-MurNAc-pentapeptide (lipid intermediate I) to form undecaprenyl-pyrophosphoryl-MurNAc-(pentapeptide)GlcNAc (lipid intermediate II).</text>
</comment>
<dbReference type="Pfam" id="PF04101">
    <property type="entry name" value="Glyco_tran_28_C"/>
    <property type="match status" value="1"/>
</dbReference>
<dbReference type="RefSeq" id="WP_158864437.1">
    <property type="nucleotide sequence ID" value="NZ_CP046401.1"/>
</dbReference>
<accession>A0A6I6K0F1</accession>
<dbReference type="KEGG" id="mcos:GM418_06790"/>
<evidence type="ECO:0000256" key="8">
    <source>
        <dbReference type="ARBA" id="ARBA00023306"/>
    </source>
</evidence>
<evidence type="ECO:0000256" key="10">
    <source>
        <dbReference type="HAMAP-Rule" id="MF_00033"/>
    </source>
</evidence>
<dbReference type="GO" id="GO:0050511">
    <property type="term" value="F:undecaprenyldiphospho-muramoylpentapeptide beta-N-acetylglucosaminyltransferase activity"/>
    <property type="evidence" value="ECO:0007669"/>
    <property type="project" value="UniProtKB-UniRule"/>
</dbReference>
<evidence type="ECO:0000313" key="13">
    <source>
        <dbReference type="EMBL" id="QGY43374.1"/>
    </source>
</evidence>
<dbReference type="AlphaFoldDB" id="A0A6I6K0F1"/>
<reference evidence="13 14" key="1">
    <citation type="submission" date="2019-11" db="EMBL/GenBank/DDBJ databases">
        <authorList>
            <person name="Zheng R.K."/>
            <person name="Sun C.M."/>
        </authorList>
    </citation>
    <scope>NUCLEOTIDE SEQUENCE [LARGE SCALE GENOMIC DNA]</scope>
    <source>
        <strain evidence="13 14">WC007</strain>
    </source>
</reference>
<evidence type="ECO:0000256" key="2">
    <source>
        <dbReference type="ARBA" id="ARBA00022618"/>
    </source>
</evidence>
<comment type="similarity">
    <text evidence="10">Belongs to the glycosyltransferase 28 family. MurG subfamily.</text>
</comment>
<dbReference type="EMBL" id="CP046401">
    <property type="protein sequence ID" value="QGY43374.1"/>
    <property type="molecule type" value="Genomic_DNA"/>
</dbReference>
<dbReference type="GO" id="GO:0005886">
    <property type="term" value="C:plasma membrane"/>
    <property type="evidence" value="ECO:0007669"/>
    <property type="project" value="UniProtKB-SubCell"/>
</dbReference>
<dbReference type="InterPro" id="IPR004276">
    <property type="entry name" value="GlycoTrans_28_N"/>
</dbReference>
<evidence type="ECO:0000259" key="11">
    <source>
        <dbReference type="Pfam" id="PF03033"/>
    </source>
</evidence>
<evidence type="ECO:0000259" key="12">
    <source>
        <dbReference type="Pfam" id="PF04101"/>
    </source>
</evidence>
<keyword evidence="7 10" id="KW-0472">Membrane</keyword>
<protein>
    <recommendedName>
        <fullName evidence="10">UDP-N-acetylglucosamine--N-acetylmuramyl-(pentapeptide) pyrophosphoryl-undecaprenol N-acetylglucosamine transferase</fullName>
        <ecNumber evidence="10">2.4.1.227</ecNumber>
    </recommendedName>
    <alternativeName>
        <fullName evidence="10">Undecaprenyl-PP-MurNAc-pentapeptide-UDPGlcNAc GlcNAc transferase</fullName>
    </alternativeName>
</protein>
<dbReference type="PANTHER" id="PTHR21015">
    <property type="entry name" value="UDP-N-ACETYLGLUCOSAMINE--N-ACETYLMURAMYL-(PENTAPEPTIDE) PYROPHOSPHORYL-UNDECAPRENOL N-ACETYLGLUCOSAMINE TRANSFERASE 1"/>
    <property type="match status" value="1"/>
</dbReference>
<name>A0A6I6K0F1_9BACT</name>
<sequence length="366" mass="39927">MKIERVIISGGGTGGHIFPALAIANEIGKRNPDAKILFVGALGRMEMEKVPAAGYQIIGLPVMGFPRKPGLKMFTFFVRLIKSASMARKIVKDFKPQVAIGVGGYASGPLLRAASAKGIPTLIQEQNSYAGITNKLLSKKVNTICVAYDRMERYFPSDKITITGNPVRENLLQSKSNKKEALEFFGLTENDKVILVVGGSLGARSINNTVLNSVKEIGKSGVQLIWQTGAIYYDRIQKELENSKPENLQIHQFISRMDLAYSVAGVVISRAGAGTISELCLVGKPSVLVPSPNVAEDHQTKNAMALVEKDAALMIKDDEIEGRLIREAVQLINDEKKCKVLSEKIQKLAKPDATKDIVDEVEKILH</sequence>
<dbReference type="UniPathway" id="UPA00219"/>
<comment type="subcellular location">
    <subcellularLocation>
        <location evidence="10">Cell membrane</location>
        <topology evidence="10">Peripheral membrane protein</topology>
        <orientation evidence="10">Cytoplasmic side</orientation>
    </subcellularLocation>
</comment>
<keyword evidence="8 10" id="KW-0131">Cell cycle</keyword>
<comment type="caution">
    <text evidence="10">Lacks conserved residue(s) required for the propagation of feature annotation.</text>
</comment>
<evidence type="ECO:0000256" key="6">
    <source>
        <dbReference type="ARBA" id="ARBA00022984"/>
    </source>
</evidence>
<dbReference type="InterPro" id="IPR007235">
    <property type="entry name" value="Glyco_trans_28_C"/>
</dbReference>
<evidence type="ECO:0000256" key="7">
    <source>
        <dbReference type="ARBA" id="ARBA00023136"/>
    </source>
</evidence>
<keyword evidence="3 10" id="KW-0328">Glycosyltransferase</keyword>
<feature type="binding site" evidence="10">
    <location>
        <position position="299"/>
    </location>
    <ligand>
        <name>UDP-N-acetyl-alpha-D-glucosamine</name>
        <dbReference type="ChEBI" id="CHEBI:57705"/>
    </ligand>
</feature>
<keyword evidence="5 10" id="KW-0133">Cell shape</keyword>
<gene>
    <name evidence="10 13" type="primary">murG</name>
    <name evidence="13" type="ORF">GM418_06790</name>
</gene>
<keyword evidence="2 10" id="KW-0132">Cell division</keyword>
<feature type="binding site" evidence="10">
    <location>
        <position position="200"/>
    </location>
    <ligand>
        <name>UDP-N-acetyl-alpha-D-glucosamine</name>
        <dbReference type="ChEBI" id="CHEBI:57705"/>
    </ligand>
</feature>
<evidence type="ECO:0000256" key="3">
    <source>
        <dbReference type="ARBA" id="ARBA00022676"/>
    </source>
</evidence>
<dbReference type="Pfam" id="PF03033">
    <property type="entry name" value="Glyco_transf_28"/>
    <property type="match status" value="1"/>
</dbReference>
<feature type="binding site" evidence="10">
    <location>
        <position position="168"/>
    </location>
    <ligand>
        <name>UDP-N-acetyl-alpha-D-glucosamine</name>
        <dbReference type="ChEBI" id="CHEBI:57705"/>
    </ligand>
</feature>
<evidence type="ECO:0000256" key="9">
    <source>
        <dbReference type="ARBA" id="ARBA00023316"/>
    </source>
</evidence>
<feature type="domain" description="Glycosyl transferase family 28 C-terminal" evidence="12">
    <location>
        <begin position="193"/>
        <end position="355"/>
    </location>
</feature>
<dbReference type="GO" id="GO:0008360">
    <property type="term" value="P:regulation of cell shape"/>
    <property type="evidence" value="ECO:0007669"/>
    <property type="project" value="UniProtKB-KW"/>
</dbReference>